<feature type="transmembrane region" description="Helical" evidence="8">
    <location>
        <begin position="586"/>
        <end position="611"/>
    </location>
</feature>
<feature type="transmembrane region" description="Helical" evidence="8">
    <location>
        <begin position="391"/>
        <end position="414"/>
    </location>
</feature>
<dbReference type="InterPro" id="IPR052836">
    <property type="entry name" value="PRRT_domain-containing"/>
</dbReference>
<dbReference type="Pfam" id="PF25987">
    <property type="entry name" value="PRRT3"/>
    <property type="match status" value="1"/>
</dbReference>
<evidence type="ECO:0000256" key="6">
    <source>
        <dbReference type="ARBA" id="ARBA00023136"/>
    </source>
</evidence>
<keyword evidence="5 8" id="KW-1133">Transmembrane helix</keyword>
<feature type="transmembrane region" description="Helical" evidence="8">
    <location>
        <begin position="434"/>
        <end position="454"/>
    </location>
</feature>
<name>A0A9P0AFF9_BEMTA</name>
<dbReference type="PANTHER" id="PTHR35578">
    <property type="entry name" value="PROLINE-RICH TRANSMEMBRANE PROTEIN 4-RELATED"/>
    <property type="match status" value="1"/>
</dbReference>
<evidence type="ECO:0000256" key="1">
    <source>
        <dbReference type="ARBA" id="ARBA00004141"/>
    </source>
</evidence>
<evidence type="ECO:0000259" key="10">
    <source>
        <dbReference type="Pfam" id="PF25987"/>
    </source>
</evidence>
<evidence type="ECO:0000256" key="8">
    <source>
        <dbReference type="SAM" id="Phobius"/>
    </source>
</evidence>
<feature type="region of interest" description="Disordered" evidence="7">
    <location>
        <begin position="52"/>
        <end position="140"/>
    </location>
</feature>
<feature type="compositionally biased region" description="Low complexity" evidence="7">
    <location>
        <begin position="72"/>
        <end position="92"/>
    </location>
</feature>
<dbReference type="KEGG" id="btab:109042255"/>
<keyword evidence="4 9" id="KW-0732">Signal</keyword>
<organism evidence="11 12">
    <name type="scientific">Bemisia tabaci</name>
    <name type="common">Sweetpotato whitefly</name>
    <name type="synonym">Aleurodes tabaci</name>
    <dbReference type="NCBI Taxonomy" id="7038"/>
    <lineage>
        <taxon>Eukaryota</taxon>
        <taxon>Metazoa</taxon>
        <taxon>Ecdysozoa</taxon>
        <taxon>Arthropoda</taxon>
        <taxon>Hexapoda</taxon>
        <taxon>Insecta</taxon>
        <taxon>Pterygota</taxon>
        <taxon>Neoptera</taxon>
        <taxon>Paraneoptera</taxon>
        <taxon>Hemiptera</taxon>
        <taxon>Sternorrhyncha</taxon>
        <taxon>Aleyrodoidea</taxon>
        <taxon>Aleyrodidae</taxon>
        <taxon>Aleyrodinae</taxon>
        <taxon>Bemisia</taxon>
    </lineage>
</organism>
<dbReference type="Proteomes" id="UP001152759">
    <property type="component" value="Chromosome 5"/>
</dbReference>
<feature type="transmembrane region" description="Helical" evidence="8">
    <location>
        <begin position="552"/>
        <end position="574"/>
    </location>
</feature>
<keyword evidence="6 8" id="KW-0472">Membrane</keyword>
<gene>
    <name evidence="11" type="ORF">BEMITA_LOCUS8820</name>
</gene>
<evidence type="ECO:0000256" key="2">
    <source>
        <dbReference type="ARBA" id="ARBA00022553"/>
    </source>
</evidence>
<reference evidence="11" key="1">
    <citation type="submission" date="2021-12" db="EMBL/GenBank/DDBJ databases">
        <authorList>
            <person name="King R."/>
        </authorList>
    </citation>
    <scope>NUCLEOTIDE SEQUENCE</scope>
</reference>
<evidence type="ECO:0000256" key="4">
    <source>
        <dbReference type="ARBA" id="ARBA00022729"/>
    </source>
</evidence>
<feature type="domain" description="Proline-rich transmembrane protein 3/4" evidence="10">
    <location>
        <begin position="350"/>
        <end position="619"/>
    </location>
</feature>
<protein>
    <recommendedName>
        <fullName evidence="10">Proline-rich transmembrane protein 3/4 domain-containing protein</fullName>
    </recommendedName>
</protein>
<evidence type="ECO:0000256" key="7">
    <source>
        <dbReference type="SAM" id="MobiDB-lite"/>
    </source>
</evidence>
<feature type="compositionally biased region" description="Pro residues" evidence="7">
    <location>
        <begin position="93"/>
        <end position="102"/>
    </location>
</feature>
<dbReference type="InterPro" id="IPR059081">
    <property type="entry name" value="PRRT3-4"/>
</dbReference>
<feature type="transmembrane region" description="Helical" evidence="8">
    <location>
        <begin position="498"/>
        <end position="519"/>
    </location>
</feature>
<dbReference type="PANTHER" id="PTHR35578:SF6">
    <property type="entry name" value="PROLINE-RICH TRANSMEMBRANE PROTEIN 4"/>
    <property type="match status" value="1"/>
</dbReference>
<evidence type="ECO:0000256" key="3">
    <source>
        <dbReference type="ARBA" id="ARBA00022692"/>
    </source>
</evidence>
<evidence type="ECO:0000313" key="12">
    <source>
        <dbReference type="Proteomes" id="UP001152759"/>
    </source>
</evidence>
<keyword evidence="12" id="KW-1185">Reference proteome</keyword>
<dbReference type="AlphaFoldDB" id="A0A9P0AFF9"/>
<keyword evidence="3 8" id="KW-0812">Transmembrane</keyword>
<evidence type="ECO:0000256" key="9">
    <source>
        <dbReference type="SAM" id="SignalP"/>
    </source>
</evidence>
<proteinExistence type="predicted"/>
<dbReference type="OrthoDB" id="10066605at2759"/>
<feature type="transmembrane region" description="Helical" evidence="8">
    <location>
        <begin position="466"/>
        <end position="486"/>
    </location>
</feature>
<feature type="transmembrane region" description="Helical" evidence="8">
    <location>
        <begin position="357"/>
        <end position="379"/>
    </location>
</feature>
<sequence length="768" mass="85959">MKMLFSTAFMLFSWLLLATTGHAQFRSESSILGRRLYDDPASGVFNKTLVSKHKETASVSPPRIARTTIAVPSTPKSPSLPSPTSQSSYVPPNRFPFTPPLPADYHSPFANKDTLRDSNSDNSNVPNRRPNPPPPVRVPSEMEMIPIRPMLPAQDTKKTSLNKPIMKKFQDLNYSEASSTSTSLSPRGTNETYEYVPVDNILPYFSVSRILSGGNGRKPMISDMLNPSQPKIEPETKVSWAIKQEAPKVTSLPASSPKPIETFENKAEAKFEIPLKNHPVISSPTTSSALSSYASQHNNVEEELDLPKEDEKKSEMVRTVVMPESPVAPRPEHQEPEISSLPDLPEPRTRYVLGVAWYVHVYLIAILFSILILCSVFNIIRFSAYKHLLSFGYFITLHGFLLLIGCLRSFYLFYDAYNINHTIPEPLSRLMLNTVFPLLTSTFAVLFLFLLQATDLHPTSSRIQRPSVLAIFILIHICLSVCIDLYSDASPYSEVLPLIFQCIFIMLCIMLGVTYIYLYKSLTHSSLRKQGTIFGSAFADPHRPTLAHAIRVTLATALLSLLMAVVQLYGMFGVYEVLGKDQPHPWLWWGFQFSVRVIEVSMCFLLAWAGIQPLRCEEEKETQSHNSSTGFALFSCGATTPRGSDTGVVDDIYPAICSTNQAIHNYSLRTGKQVYDDTFPLNNLPLAGNMFSHTTERRSLKKHPDHDLSKSICGTLVSYPERQIQPSPSMLVAENGFVRFRSLADGEQPPEDLYTPSSLICHRDDYGT</sequence>
<feature type="signal peptide" evidence="9">
    <location>
        <begin position="1"/>
        <end position="23"/>
    </location>
</feature>
<comment type="subcellular location">
    <subcellularLocation>
        <location evidence="1">Membrane</location>
        <topology evidence="1">Multi-pass membrane protein</topology>
    </subcellularLocation>
</comment>
<evidence type="ECO:0000256" key="5">
    <source>
        <dbReference type="ARBA" id="ARBA00022989"/>
    </source>
</evidence>
<feature type="chain" id="PRO_5040138618" description="Proline-rich transmembrane protein 3/4 domain-containing protein" evidence="9">
    <location>
        <begin position="24"/>
        <end position="768"/>
    </location>
</feature>
<evidence type="ECO:0000313" key="11">
    <source>
        <dbReference type="EMBL" id="CAH0390060.1"/>
    </source>
</evidence>
<keyword evidence="2" id="KW-0597">Phosphoprotein</keyword>
<dbReference type="EMBL" id="OU963866">
    <property type="protein sequence ID" value="CAH0390060.1"/>
    <property type="molecule type" value="Genomic_DNA"/>
</dbReference>
<accession>A0A9P0AFF9</accession>